<dbReference type="PROSITE" id="PS50850">
    <property type="entry name" value="MFS"/>
    <property type="match status" value="1"/>
</dbReference>
<feature type="transmembrane region" description="Helical" evidence="5">
    <location>
        <begin position="143"/>
        <end position="160"/>
    </location>
</feature>
<dbReference type="InterPro" id="IPR020846">
    <property type="entry name" value="MFS_dom"/>
</dbReference>
<keyword evidence="4 5" id="KW-0472">Membrane</keyword>
<evidence type="ECO:0000256" key="5">
    <source>
        <dbReference type="SAM" id="Phobius"/>
    </source>
</evidence>
<proteinExistence type="predicted"/>
<protein>
    <submittedName>
        <fullName evidence="7">CynX/NimT family MFS transporter</fullName>
    </submittedName>
</protein>
<reference evidence="7" key="1">
    <citation type="journal article" date="2024" name="Int. J. Syst. Evol. Microbiol.">
        <title>Brooklawnia propionicigenes sp. nov., a facultatively anaerobic, propionate-producing bacterium isolated from a methanogenic reactor treating waste from cattle farms.</title>
        <authorList>
            <person name="Akita Y."/>
            <person name="Ueki A."/>
            <person name="Tonouchi A."/>
            <person name="Sugawara Y."/>
            <person name="Honma S."/>
            <person name="Kaku N."/>
            <person name="Ueki K."/>
        </authorList>
    </citation>
    <scope>NUCLEOTIDE SEQUENCE</scope>
    <source>
        <strain evidence="7">SH051</strain>
    </source>
</reference>
<feature type="transmembrane region" description="Helical" evidence="5">
    <location>
        <begin position="208"/>
        <end position="227"/>
    </location>
</feature>
<accession>A0AAN0K7P8</accession>
<evidence type="ECO:0000256" key="3">
    <source>
        <dbReference type="ARBA" id="ARBA00022989"/>
    </source>
</evidence>
<feature type="transmembrane region" description="Helical" evidence="5">
    <location>
        <begin position="331"/>
        <end position="351"/>
    </location>
</feature>
<evidence type="ECO:0000256" key="1">
    <source>
        <dbReference type="ARBA" id="ARBA00004651"/>
    </source>
</evidence>
<dbReference type="PANTHER" id="PTHR23523">
    <property type="match status" value="1"/>
</dbReference>
<feature type="transmembrane region" description="Helical" evidence="5">
    <location>
        <begin position="247"/>
        <end position="266"/>
    </location>
</feature>
<feature type="transmembrane region" description="Helical" evidence="5">
    <location>
        <begin position="76"/>
        <end position="94"/>
    </location>
</feature>
<dbReference type="GO" id="GO:0005886">
    <property type="term" value="C:plasma membrane"/>
    <property type="evidence" value="ECO:0007669"/>
    <property type="project" value="UniProtKB-SubCell"/>
</dbReference>
<evidence type="ECO:0000313" key="8">
    <source>
        <dbReference type="Proteomes" id="UP001431656"/>
    </source>
</evidence>
<feature type="transmembrane region" description="Helical" evidence="5">
    <location>
        <begin position="100"/>
        <end position="122"/>
    </location>
</feature>
<feature type="transmembrane region" description="Helical" evidence="5">
    <location>
        <begin position="43"/>
        <end position="64"/>
    </location>
</feature>
<feature type="transmembrane region" description="Helical" evidence="5">
    <location>
        <begin position="299"/>
        <end position="319"/>
    </location>
</feature>
<organism evidence="7 8">
    <name type="scientific">Brooklawnia propionicigenes</name>
    <dbReference type="NCBI Taxonomy" id="3041175"/>
    <lineage>
        <taxon>Bacteria</taxon>
        <taxon>Bacillati</taxon>
        <taxon>Actinomycetota</taxon>
        <taxon>Actinomycetes</taxon>
        <taxon>Propionibacteriales</taxon>
        <taxon>Propionibacteriaceae</taxon>
        <taxon>Brooklawnia</taxon>
    </lineage>
</organism>
<evidence type="ECO:0000256" key="2">
    <source>
        <dbReference type="ARBA" id="ARBA00022692"/>
    </source>
</evidence>
<feature type="transmembrane region" description="Helical" evidence="5">
    <location>
        <begin position="273"/>
        <end position="293"/>
    </location>
</feature>
<name>A0AAN0K7P8_9ACTN</name>
<dbReference type="SUPFAM" id="SSF103473">
    <property type="entry name" value="MFS general substrate transporter"/>
    <property type="match status" value="1"/>
</dbReference>
<dbReference type="Gene3D" id="1.20.1250.20">
    <property type="entry name" value="MFS general substrate transporter like domains"/>
    <property type="match status" value="1"/>
</dbReference>
<dbReference type="InterPro" id="IPR052524">
    <property type="entry name" value="MFS_Cyanate_Porter"/>
</dbReference>
<dbReference type="Proteomes" id="UP001431656">
    <property type="component" value="Chromosome"/>
</dbReference>
<dbReference type="InterPro" id="IPR036259">
    <property type="entry name" value="MFS_trans_sf"/>
</dbReference>
<keyword evidence="2 5" id="KW-0812">Transmembrane</keyword>
<dbReference type="EMBL" id="AP028056">
    <property type="protein sequence ID" value="BEH03181.1"/>
    <property type="molecule type" value="Genomic_DNA"/>
</dbReference>
<feature type="transmembrane region" description="Helical" evidence="5">
    <location>
        <begin position="363"/>
        <end position="383"/>
    </location>
</feature>
<evidence type="ECO:0000259" key="6">
    <source>
        <dbReference type="PROSITE" id="PS50850"/>
    </source>
</evidence>
<evidence type="ECO:0000256" key="4">
    <source>
        <dbReference type="ARBA" id="ARBA00023136"/>
    </source>
</evidence>
<feature type="domain" description="Major facilitator superfamily (MFS) profile" evidence="6">
    <location>
        <begin position="6"/>
        <end position="391"/>
    </location>
</feature>
<dbReference type="GO" id="GO:0022857">
    <property type="term" value="F:transmembrane transporter activity"/>
    <property type="evidence" value="ECO:0007669"/>
    <property type="project" value="InterPro"/>
</dbReference>
<dbReference type="AlphaFoldDB" id="A0AAN0K7P8"/>
<feature type="transmembrane region" description="Helical" evidence="5">
    <location>
        <begin position="166"/>
        <end position="187"/>
    </location>
</feature>
<dbReference type="InterPro" id="IPR011701">
    <property type="entry name" value="MFS"/>
</dbReference>
<keyword evidence="8" id="KW-1185">Reference proteome</keyword>
<comment type="subcellular location">
    <subcellularLocation>
        <location evidence="1">Cell membrane</location>
        <topology evidence="1">Multi-pass membrane protein</topology>
    </subcellularLocation>
</comment>
<dbReference type="KEGG" id="broo:brsh051_24620"/>
<sequence>MRISKTSVLLALMVTVTSFNLRTIAVAIGPVLPSIQDELGMSQTMGGLLTSLPTLCFALFGFLAGRISGLLGLHRAILVALIVNIGGQAARNVSDSTVGFMLATCVALAGIGVINVLLPPLVKRHFPARSGLVTSLYTTGQSIGLTMASLYTAPLAISLGSWRGAFWVWVATTALALPLIIWSMLRFRDWSGGSRTRISLAAVARTRLGWMMAVFFGMQSAQAYGQFGWLPSIYQSAGFTPIQAGNFLAIVAGIGIPFSFIIPNLTMRMKNPAPLVVALAVCGSIGYGGLIWNPTVLPWLWPVFLAIAGSFFPMILVLFSRHASTPAGTAALSSFSQGIGYVLACIGPFLLGALKDATGSFLWPIWIQLLMFVPLTICGLIAIGSGTIEDELEATASGQ</sequence>
<gene>
    <name evidence="7" type="ORF">brsh051_24620</name>
</gene>
<evidence type="ECO:0000313" key="7">
    <source>
        <dbReference type="EMBL" id="BEH03181.1"/>
    </source>
</evidence>
<keyword evidence="3 5" id="KW-1133">Transmembrane helix</keyword>
<dbReference type="Pfam" id="PF07690">
    <property type="entry name" value="MFS_1"/>
    <property type="match status" value="1"/>
</dbReference>
<dbReference type="PANTHER" id="PTHR23523:SF2">
    <property type="entry name" value="2-NITROIMIDAZOLE TRANSPORTER"/>
    <property type="match status" value="1"/>
</dbReference>